<evidence type="ECO:0000256" key="1">
    <source>
        <dbReference type="SAM" id="MobiDB-lite"/>
    </source>
</evidence>
<dbReference type="InterPro" id="IPR026172">
    <property type="entry name" value="GSAP_fam"/>
</dbReference>
<dbReference type="GO" id="GO:0005802">
    <property type="term" value="C:trans-Golgi network"/>
    <property type="evidence" value="ECO:0007669"/>
    <property type="project" value="TreeGrafter"/>
</dbReference>
<feature type="compositionally biased region" description="Polar residues" evidence="1">
    <location>
        <begin position="403"/>
        <end position="420"/>
    </location>
</feature>
<feature type="non-terminal residue" evidence="2">
    <location>
        <position position="420"/>
    </location>
</feature>
<reference evidence="2" key="1">
    <citation type="submission" date="2015-12" db="EMBL/GenBank/DDBJ databases">
        <title>De novo transcriptome assembly of four potential Pierce s Disease insect vectors from Arizona vineyards.</title>
        <authorList>
            <person name="Tassone E.E."/>
        </authorList>
    </citation>
    <scope>NUCLEOTIDE SEQUENCE</scope>
</reference>
<name>A0A1B6E9Z4_9HEMI</name>
<evidence type="ECO:0000313" key="2">
    <source>
        <dbReference type="EMBL" id="JAS34758.1"/>
    </source>
</evidence>
<dbReference type="AlphaFoldDB" id="A0A1B6E9Z4"/>
<dbReference type="EMBL" id="GEDC01002540">
    <property type="protein sequence ID" value="JAS34758.1"/>
    <property type="molecule type" value="Transcribed_RNA"/>
</dbReference>
<dbReference type="GO" id="GO:1902004">
    <property type="term" value="P:positive regulation of amyloid-beta formation"/>
    <property type="evidence" value="ECO:0007669"/>
    <property type="project" value="TreeGrafter"/>
</dbReference>
<dbReference type="PANTHER" id="PTHR13630">
    <property type="entry name" value="GAMMA-SECRETASE-ACTIVATING PROTEIN"/>
    <property type="match status" value="1"/>
</dbReference>
<proteinExistence type="predicted"/>
<protein>
    <submittedName>
        <fullName evidence="2">Uncharacterized protein</fullName>
    </submittedName>
</protein>
<sequence length="420" mass="48014">MIQATSRIQNLKETLLSLTTHNNTNNWKVIGQEVDGSLLVTWTVHVNQTFIALYNRFTNLLKVLLVIEDIKNIIQATVNCSKTVLVYVTKKRVSRIDSESEEPGWEYEAFISSTNNDIMVRPVSLHVQRTMQIMAQFLYKKKKDNSDKFLLFIHQESVSLYQIDVPIGEDLHLLKKVQTRLLEVIIKVFSWSQWEPTNQCLYYIHYRKPPRTIETEVQVEEQDMPILSALQFHDDMPHETVLNIPLNLPQLPTTVNPLYRVYEDDPIPLRVHDSSLDLTVVADHRGVVCICHHYLYQPVKPPLTDKTSEASNTVHFAYSVTLLHHGCVVHCVLPGVPWGDVAEFRPSFVMQGDQHLIVYSPGQFIHLLDIGPNHEPCCHIVVPDVSNNRSIRLCALIDPGPEPSSSTANTRSSFQNKTIN</sequence>
<organism evidence="2">
    <name type="scientific">Clastoptera arizonana</name>
    <name type="common">Arizona spittle bug</name>
    <dbReference type="NCBI Taxonomy" id="38151"/>
    <lineage>
        <taxon>Eukaryota</taxon>
        <taxon>Metazoa</taxon>
        <taxon>Ecdysozoa</taxon>
        <taxon>Arthropoda</taxon>
        <taxon>Hexapoda</taxon>
        <taxon>Insecta</taxon>
        <taxon>Pterygota</taxon>
        <taxon>Neoptera</taxon>
        <taxon>Paraneoptera</taxon>
        <taxon>Hemiptera</taxon>
        <taxon>Auchenorrhyncha</taxon>
        <taxon>Cercopoidea</taxon>
        <taxon>Clastopteridae</taxon>
        <taxon>Clastoptera</taxon>
    </lineage>
</organism>
<feature type="region of interest" description="Disordered" evidence="1">
    <location>
        <begin position="401"/>
        <end position="420"/>
    </location>
</feature>
<gene>
    <name evidence="2" type="ORF">g.26353</name>
</gene>
<dbReference type="PANTHER" id="PTHR13630:SF1">
    <property type="entry name" value="GAMMA-SECRETASE-ACTIVATING PROTEIN"/>
    <property type="match status" value="1"/>
</dbReference>
<accession>A0A1B6E9Z4</accession>